<evidence type="ECO:0000313" key="2">
    <source>
        <dbReference type="Proteomes" id="UP001500742"/>
    </source>
</evidence>
<gene>
    <name evidence="1" type="ORF">GCM10022210_56460</name>
</gene>
<evidence type="ECO:0000313" key="1">
    <source>
        <dbReference type="EMBL" id="GAA3994848.1"/>
    </source>
</evidence>
<organism evidence="1 2">
    <name type="scientific">Mucilaginibacter dorajii</name>
    <dbReference type="NCBI Taxonomy" id="692994"/>
    <lineage>
        <taxon>Bacteria</taxon>
        <taxon>Pseudomonadati</taxon>
        <taxon>Bacteroidota</taxon>
        <taxon>Sphingobacteriia</taxon>
        <taxon>Sphingobacteriales</taxon>
        <taxon>Sphingobacteriaceae</taxon>
        <taxon>Mucilaginibacter</taxon>
    </lineage>
</organism>
<reference evidence="2" key="1">
    <citation type="journal article" date="2019" name="Int. J. Syst. Evol. Microbiol.">
        <title>The Global Catalogue of Microorganisms (GCM) 10K type strain sequencing project: providing services to taxonomists for standard genome sequencing and annotation.</title>
        <authorList>
            <consortium name="The Broad Institute Genomics Platform"/>
            <consortium name="The Broad Institute Genome Sequencing Center for Infectious Disease"/>
            <person name="Wu L."/>
            <person name="Ma J."/>
        </authorList>
    </citation>
    <scope>NUCLEOTIDE SEQUENCE [LARGE SCALE GENOMIC DNA]</scope>
    <source>
        <strain evidence="2">JCM 16601</strain>
    </source>
</reference>
<comment type="caution">
    <text evidence="1">The sequence shown here is derived from an EMBL/GenBank/DDBJ whole genome shotgun (WGS) entry which is preliminary data.</text>
</comment>
<keyword evidence="2" id="KW-1185">Reference proteome</keyword>
<dbReference type="Proteomes" id="UP001500742">
    <property type="component" value="Unassembled WGS sequence"/>
</dbReference>
<proteinExistence type="predicted"/>
<accession>A0ABP7RAB7</accession>
<name>A0ABP7RAB7_9SPHI</name>
<protein>
    <submittedName>
        <fullName evidence="1">Uncharacterized protein</fullName>
    </submittedName>
</protein>
<dbReference type="EMBL" id="BAAAZC010000054">
    <property type="protein sequence ID" value="GAA3994848.1"/>
    <property type="molecule type" value="Genomic_DNA"/>
</dbReference>
<sequence>MSMKLKFTLIAGAVIKIISKKKLIKIAINAKTGSTTICRVNPSGKLRCPNLIILKKAGLE</sequence>